<dbReference type="EMBL" id="CP001322">
    <property type="protein sequence ID" value="ACL03994.1"/>
    <property type="molecule type" value="Genomic_DNA"/>
</dbReference>
<dbReference type="Pfam" id="PF21850">
    <property type="entry name" value="DUF6909"/>
    <property type="match status" value="2"/>
</dbReference>
<evidence type="ECO:0000313" key="1">
    <source>
        <dbReference type="EMBL" id="ACL03994.1"/>
    </source>
</evidence>
<dbReference type="InterPro" id="IPR054204">
    <property type="entry name" value="DUF6909"/>
</dbReference>
<reference evidence="1 2" key="1">
    <citation type="journal article" date="2012" name="Environ. Microbiol.">
        <title>The genome sequence of Desulfatibacillum alkenivorans AK-01: a blueprint for anaerobic alkane oxidation.</title>
        <authorList>
            <person name="Callaghan A.V."/>
            <person name="Morris B.E."/>
            <person name="Pereira I.A."/>
            <person name="McInerney M.J."/>
            <person name="Austin R.N."/>
            <person name="Groves J.T."/>
            <person name="Kukor J.J."/>
            <person name="Suflita J.M."/>
            <person name="Young L.Y."/>
            <person name="Zylstra G.J."/>
            <person name="Wawrik B."/>
        </authorList>
    </citation>
    <scope>NUCLEOTIDE SEQUENCE [LARGE SCALE GENOMIC DNA]</scope>
    <source>
        <strain evidence="1 2">AK-01</strain>
    </source>
</reference>
<accession>B8FIK4</accession>
<proteinExistence type="predicted"/>
<dbReference type="KEGG" id="dal:Dalk_2301"/>
<dbReference type="HOGENOM" id="CLU_467515_0_0_7"/>
<sequence length="565" mass="63442">MYEVSEAHKARYAIHQFKVITDSLAIRGFYRPSGKFGKALENCLRSLSPEIYGSLNDPRVVELKGLEYVIDRLPRGIEECTRVILTEEDPFKDSPFERIEPFKRRRTSYRISDKEICFVISRGLSEIYDILTHMTFLNMEAAKIHSKMRDDSGNITVEWAELEKVALRKEPVSRDKVDQALWNLSIILGRSYGETKATYEYLEKTKVEYKANNGLFSLVYRLGKRIDEEASSRENMLVIYLTPSLMNIIGHQKYGRQWGADIKEKLAELGLKDRPLHIVSANLHSVVNTLYGYAAIKEVHPDIAALGDVYAFFDALKAHGDDVLAFAEKNGVHPMPDQSGSHIDCQIIDTAPLKCVEVHPGLDIETCTQDANPPVILVMDYAFGAQAFELMENLLKPLKKDNGEIRFDIRSVSVMGKAGILTGKQGDIMLATAHVFEGTSDNYNFRNDMVPEDFNAEQHSVFVGPMVTVLGTSLQNRDVLLKLKDDWKTIGLEMEGGHYQRAISAAIIKGNIPPGTRVRYAYYASDNPLQSGQTLAAGAMGKEGVRPTYMITKVILEKIFGKSAE</sequence>
<protein>
    <submittedName>
        <fullName evidence="1">Uncharacterized protein</fullName>
    </submittedName>
</protein>
<name>B8FIK4_DESAL</name>
<keyword evidence="2" id="KW-1185">Reference proteome</keyword>
<dbReference type="AlphaFoldDB" id="B8FIK4"/>
<gene>
    <name evidence="1" type="ordered locus">Dalk_2301</name>
</gene>
<evidence type="ECO:0000313" key="2">
    <source>
        <dbReference type="Proteomes" id="UP000000739"/>
    </source>
</evidence>
<dbReference type="Proteomes" id="UP000000739">
    <property type="component" value="Chromosome"/>
</dbReference>
<dbReference type="RefSeq" id="WP_015947068.1">
    <property type="nucleotide sequence ID" value="NC_011768.1"/>
</dbReference>
<dbReference type="eggNOG" id="COG0664">
    <property type="taxonomic scope" value="Bacteria"/>
</dbReference>
<organism evidence="1 2">
    <name type="scientific">Desulfatibacillum aliphaticivorans</name>
    <dbReference type="NCBI Taxonomy" id="218208"/>
    <lineage>
        <taxon>Bacteria</taxon>
        <taxon>Pseudomonadati</taxon>
        <taxon>Thermodesulfobacteriota</taxon>
        <taxon>Desulfobacteria</taxon>
        <taxon>Desulfobacterales</taxon>
        <taxon>Desulfatibacillaceae</taxon>
        <taxon>Desulfatibacillum</taxon>
    </lineage>
</organism>